<feature type="domain" description="HTH tetR-type" evidence="6">
    <location>
        <begin position="27"/>
        <end position="87"/>
    </location>
</feature>
<feature type="region of interest" description="Disordered" evidence="5">
    <location>
        <begin position="1"/>
        <end position="31"/>
    </location>
</feature>
<dbReference type="Proteomes" id="UP001499841">
    <property type="component" value="Unassembled WGS sequence"/>
</dbReference>
<reference evidence="8" key="1">
    <citation type="journal article" date="2019" name="Int. J. Syst. Evol. Microbiol.">
        <title>The Global Catalogue of Microorganisms (GCM) 10K type strain sequencing project: providing services to taxonomists for standard genome sequencing and annotation.</title>
        <authorList>
            <consortium name="The Broad Institute Genomics Platform"/>
            <consortium name="The Broad Institute Genome Sequencing Center for Infectious Disease"/>
            <person name="Wu L."/>
            <person name="Ma J."/>
        </authorList>
    </citation>
    <scope>NUCLEOTIDE SEQUENCE [LARGE SCALE GENOMIC DNA]</scope>
    <source>
        <strain evidence="8">JCM 17459</strain>
    </source>
</reference>
<evidence type="ECO:0000313" key="8">
    <source>
        <dbReference type="Proteomes" id="UP001499841"/>
    </source>
</evidence>
<dbReference type="EMBL" id="BAABBA010000016">
    <property type="protein sequence ID" value="GAA4288618.1"/>
    <property type="molecule type" value="Genomic_DNA"/>
</dbReference>
<dbReference type="Pfam" id="PF00440">
    <property type="entry name" value="TetR_N"/>
    <property type="match status" value="1"/>
</dbReference>
<keyword evidence="2 4" id="KW-0238">DNA-binding</keyword>
<keyword evidence="8" id="KW-1185">Reference proteome</keyword>
<evidence type="ECO:0000256" key="4">
    <source>
        <dbReference type="PROSITE-ProRule" id="PRU00335"/>
    </source>
</evidence>
<proteinExistence type="predicted"/>
<dbReference type="PANTHER" id="PTHR30055:SF148">
    <property type="entry name" value="TETR-FAMILY TRANSCRIPTIONAL REGULATOR"/>
    <property type="match status" value="1"/>
</dbReference>
<evidence type="ECO:0000313" key="7">
    <source>
        <dbReference type="EMBL" id="GAA4288618.1"/>
    </source>
</evidence>
<sequence length="217" mass="23719">MTQLTATSPTETNGQEPRRRPGRPRHADTEPRAYKAVIELFGQRGWSGLTLDAVATHAGIGKSSIYLRWDTKHDLLIEAIRDFESKNDLSPDESLPLREYLIAYATGRGRALLGEEGQTMLNIVSAAAANPVEFQEIREESIGHGILPLTGRLERAVAEGELPPGTDTGAVIDGLEGSLIFHLLIAPRGASREELASDLERYVTNLVDVALRGLRSR</sequence>
<dbReference type="InterPro" id="IPR001647">
    <property type="entry name" value="HTH_TetR"/>
</dbReference>
<feature type="compositionally biased region" description="Polar residues" evidence="5">
    <location>
        <begin position="1"/>
        <end position="15"/>
    </location>
</feature>
<evidence type="ECO:0000256" key="2">
    <source>
        <dbReference type="ARBA" id="ARBA00023125"/>
    </source>
</evidence>
<dbReference type="Pfam" id="PF16859">
    <property type="entry name" value="TetR_C_11"/>
    <property type="match status" value="1"/>
</dbReference>
<evidence type="ECO:0000256" key="3">
    <source>
        <dbReference type="ARBA" id="ARBA00023163"/>
    </source>
</evidence>
<comment type="caution">
    <text evidence="7">The sequence shown here is derived from an EMBL/GenBank/DDBJ whole genome shotgun (WGS) entry which is preliminary data.</text>
</comment>
<dbReference type="Gene3D" id="1.10.357.10">
    <property type="entry name" value="Tetracycline Repressor, domain 2"/>
    <property type="match status" value="1"/>
</dbReference>
<dbReference type="InterPro" id="IPR009057">
    <property type="entry name" value="Homeodomain-like_sf"/>
</dbReference>
<protein>
    <submittedName>
        <fullName evidence="7">TetR/AcrR family transcriptional regulator</fullName>
    </submittedName>
</protein>
<dbReference type="InterPro" id="IPR050109">
    <property type="entry name" value="HTH-type_TetR-like_transc_reg"/>
</dbReference>
<dbReference type="InterPro" id="IPR011075">
    <property type="entry name" value="TetR_C"/>
</dbReference>
<dbReference type="SUPFAM" id="SSF46689">
    <property type="entry name" value="Homeodomain-like"/>
    <property type="match status" value="1"/>
</dbReference>
<feature type="DNA-binding region" description="H-T-H motif" evidence="4">
    <location>
        <begin position="50"/>
        <end position="69"/>
    </location>
</feature>
<evidence type="ECO:0000256" key="1">
    <source>
        <dbReference type="ARBA" id="ARBA00023015"/>
    </source>
</evidence>
<dbReference type="InterPro" id="IPR036271">
    <property type="entry name" value="Tet_transcr_reg_TetR-rel_C_sf"/>
</dbReference>
<organism evidence="7 8">
    <name type="scientific">Georgenia daeguensis</name>
    <dbReference type="NCBI Taxonomy" id="908355"/>
    <lineage>
        <taxon>Bacteria</taxon>
        <taxon>Bacillati</taxon>
        <taxon>Actinomycetota</taxon>
        <taxon>Actinomycetes</taxon>
        <taxon>Micrococcales</taxon>
        <taxon>Bogoriellaceae</taxon>
        <taxon>Georgenia</taxon>
    </lineage>
</organism>
<evidence type="ECO:0000256" key="5">
    <source>
        <dbReference type="SAM" id="MobiDB-lite"/>
    </source>
</evidence>
<keyword evidence="3" id="KW-0804">Transcription</keyword>
<dbReference type="SUPFAM" id="SSF48498">
    <property type="entry name" value="Tetracyclin repressor-like, C-terminal domain"/>
    <property type="match status" value="1"/>
</dbReference>
<dbReference type="PROSITE" id="PS50977">
    <property type="entry name" value="HTH_TETR_2"/>
    <property type="match status" value="1"/>
</dbReference>
<dbReference type="PANTHER" id="PTHR30055">
    <property type="entry name" value="HTH-TYPE TRANSCRIPTIONAL REGULATOR RUTR"/>
    <property type="match status" value="1"/>
</dbReference>
<dbReference type="Gene3D" id="1.10.10.60">
    <property type="entry name" value="Homeodomain-like"/>
    <property type="match status" value="1"/>
</dbReference>
<keyword evidence="1" id="KW-0805">Transcription regulation</keyword>
<dbReference type="RefSeq" id="WP_345042791.1">
    <property type="nucleotide sequence ID" value="NZ_BAABBA010000016.1"/>
</dbReference>
<accession>A0ABP8EX96</accession>
<name>A0ABP8EX96_9MICO</name>
<evidence type="ECO:0000259" key="6">
    <source>
        <dbReference type="PROSITE" id="PS50977"/>
    </source>
</evidence>
<gene>
    <name evidence="7" type="ORF">GCM10022262_29780</name>
</gene>